<keyword evidence="5 6" id="KW-0472">Membrane</keyword>
<feature type="transmembrane region" description="Helical" evidence="6">
    <location>
        <begin position="169"/>
        <end position="193"/>
    </location>
</feature>
<organism evidence="7 8">
    <name type="scientific">Aliiglaciecola lipolytica E3</name>
    <dbReference type="NCBI Taxonomy" id="1127673"/>
    <lineage>
        <taxon>Bacteria</taxon>
        <taxon>Pseudomonadati</taxon>
        <taxon>Pseudomonadota</taxon>
        <taxon>Gammaproteobacteria</taxon>
        <taxon>Alteromonadales</taxon>
        <taxon>Alteromonadaceae</taxon>
        <taxon>Aliiglaciecola</taxon>
    </lineage>
</organism>
<dbReference type="Pfam" id="PF01925">
    <property type="entry name" value="TauE"/>
    <property type="match status" value="1"/>
</dbReference>
<dbReference type="eggNOG" id="COG0730">
    <property type="taxonomic scope" value="Bacteria"/>
</dbReference>
<reference evidence="7 8" key="1">
    <citation type="journal article" date="2017" name="Antonie Van Leeuwenhoek">
        <title>Rhizobium rhizosphaerae sp. nov., a novel species isolated from rice rhizosphere.</title>
        <authorList>
            <person name="Zhao J.J."/>
            <person name="Zhang J."/>
            <person name="Zhang R.J."/>
            <person name="Zhang C.W."/>
            <person name="Yin H.Q."/>
            <person name="Zhang X.X."/>
        </authorList>
    </citation>
    <scope>NUCLEOTIDE SEQUENCE [LARGE SCALE GENOMIC DNA]</scope>
    <source>
        <strain evidence="7 8">E3</strain>
    </source>
</reference>
<keyword evidence="6" id="KW-1003">Cell membrane</keyword>
<name>K6YJP2_9ALTE</name>
<feature type="transmembrane region" description="Helical" evidence="6">
    <location>
        <begin position="74"/>
        <end position="96"/>
    </location>
</feature>
<dbReference type="AlphaFoldDB" id="K6YJP2"/>
<evidence type="ECO:0000256" key="2">
    <source>
        <dbReference type="ARBA" id="ARBA00009142"/>
    </source>
</evidence>
<evidence type="ECO:0000256" key="4">
    <source>
        <dbReference type="ARBA" id="ARBA00022989"/>
    </source>
</evidence>
<dbReference type="PANTHER" id="PTHR43483:SF3">
    <property type="entry name" value="MEMBRANE TRANSPORTER PROTEIN HI_0806-RELATED"/>
    <property type="match status" value="1"/>
</dbReference>
<feature type="transmembrane region" description="Helical" evidence="6">
    <location>
        <begin position="205"/>
        <end position="225"/>
    </location>
</feature>
<keyword evidence="8" id="KW-1185">Reference proteome</keyword>
<dbReference type="OrthoDB" id="457670at2"/>
<evidence type="ECO:0000313" key="7">
    <source>
        <dbReference type="EMBL" id="GAC16803.1"/>
    </source>
</evidence>
<comment type="caution">
    <text evidence="7">The sequence shown here is derived from an EMBL/GenBank/DDBJ whole genome shotgun (WGS) entry which is preliminary data.</text>
</comment>
<gene>
    <name evidence="7" type="ORF">GLIP_4192</name>
</gene>
<dbReference type="EMBL" id="BAEN01000076">
    <property type="protein sequence ID" value="GAC16803.1"/>
    <property type="molecule type" value="Genomic_DNA"/>
</dbReference>
<proteinExistence type="inferred from homology"/>
<comment type="similarity">
    <text evidence="2 6">Belongs to the 4-toluene sulfonate uptake permease (TSUP) (TC 2.A.102) family.</text>
</comment>
<keyword evidence="4 6" id="KW-1133">Transmembrane helix</keyword>
<evidence type="ECO:0000256" key="6">
    <source>
        <dbReference type="RuleBase" id="RU363041"/>
    </source>
</evidence>
<keyword evidence="3 6" id="KW-0812">Transmembrane</keyword>
<evidence type="ECO:0000313" key="8">
    <source>
        <dbReference type="Proteomes" id="UP000006334"/>
    </source>
</evidence>
<feature type="transmembrane region" description="Helical" evidence="6">
    <location>
        <begin position="103"/>
        <end position="121"/>
    </location>
</feature>
<evidence type="ECO:0000256" key="3">
    <source>
        <dbReference type="ARBA" id="ARBA00022692"/>
    </source>
</evidence>
<feature type="transmembrane region" description="Helical" evidence="6">
    <location>
        <begin position="237"/>
        <end position="254"/>
    </location>
</feature>
<dbReference type="Proteomes" id="UP000006334">
    <property type="component" value="Unassembled WGS sequence"/>
</dbReference>
<feature type="transmembrane region" description="Helical" evidence="6">
    <location>
        <begin position="42"/>
        <end position="62"/>
    </location>
</feature>
<feature type="transmembrane region" description="Helical" evidence="6">
    <location>
        <begin position="6"/>
        <end position="30"/>
    </location>
</feature>
<comment type="subcellular location">
    <subcellularLocation>
        <location evidence="6">Cell membrane</location>
        <topology evidence="6">Multi-pass membrane protein</topology>
    </subcellularLocation>
    <subcellularLocation>
        <location evidence="1">Membrane</location>
        <topology evidence="1">Multi-pass membrane protein</topology>
    </subcellularLocation>
</comment>
<dbReference type="PANTHER" id="PTHR43483">
    <property type="entry name" value="MEMBRANE TRANSPORTER PROTEIN HI_0806-RELATED"/>
    <property type="match status" value="1"/>
</dbReference>
<accession>K6YJP2</accession>
<dbReference type="STRING" id="1127673.GLIP_4192"/>
<dbReference type="RefSeq" id="WP_008846605.1">
    <property type="nucleotide sequence ID" value="NZ_BAEN01000076.1"/>
</dbReference>
<dbReference type="GO" id="GO:0005886">
    <property type="term" value="C:plasma membrane"/>
    <property type="evidence" value="ECO:0007669"/>
    <property type="project" value="UniProtKB-SubCell"/>
</dbReference>
<evidence type="ECO:0000256" key="5">
    <source>
        <dbReference type="ARBA" id="ARBA00023136"/>
    </source>
</evidence>
<feature type="transmembrane region" description="Helical" evidence="6">
    <location>
        <begin position="133"/>
        <end position="162"/>
    </location>
</feature>
<sequence>MLLGAVVGLLAGLLGIGGGLIIVPVLIYVFEQLLGIPLTLAMPMAIATSLATIILTGLSSAFSHFKLRHINAKIVIWCALGIILGALVGPQIAVSISVESLKLIFATLVLFIAFQMTFIKPKRTESKVSKPGLVLIGLITGIISSFMGIGGGAIMVPALLWFRVDIKQAIGCAAFSGIVIAIFGSISFVIAGWNTQGLPAMSFGYVYLPAVLGIVIMSVFTAQYGAKISHRLNTQRLKQIFAVFLVFVSLQMFLG</sequence>
<evidence type="ECO:0000256" key="1">
    <source>
        <dbReference type="ARBA" id="ARBA00004141"/>
    </source>
</evidence>
<protein>
    <recommendedName>
        <fullName evidence="6">Probable membrane transporter protein</fullName>
    </recommendedName>
</protein>
<dbReference type="InterPro" id="IPR002781">
    <property type="entry name" value="TM_pro_TauE-like"/>
</dbReference>